<dbReference type="OrthoDB" id="9814695at2"/>
<keyword evidence="7" id="KW-1185">Reference proteome</keyword>
<feature type="domain" description="Luciferase-like" evidence="5">
    <location>
        <begin position="59"/>
        <end position="357"/>
    </location>
</feature>
<sequence length="396" mass="43910">MRPMAGRCPRLRSNPMSERILPLSERVSFGNQNRFKLGFFGANMSCGTALTTVPERWEAGWEDNLAVAKLADEGGIDFLLPVARWKGYGGRTDPAGVSHETIAWAIGLLAQTKRINIFATVHAPFIHPVFAAKQFATADHIGAGRFGLNIVVGWNDDEFEMFDVKMPAEERYPYAREWIEVIRQLWSRTDEFDFEGKYLQLRGLRGRPKPVGGSQPMVLNAGMSDVGQAFAIECCDGLFSNPPRGDTSRFPAIVADAKARAQQGRDVAYPVFTSGTVVCRRTMREAEEFYAYCEANADWDAIDTMLDIRRRSGRPLPPGDQAQQRVGMLKGHGDYRLVGDPDYIAGRLAQLAEIGVDGIAMLMVNQAIDAPLFIQEVVPRLERLGLRVPAHAAQHA</sequence>
<dbReference type="GO" id="GO:0016705">
    <property type="term" value="F:oxidoreductase activity, acting on paired donors, with incorporation or reduction of molecular oxygen"/>
    <property type="evidence" value="ECO:0007669"/>
    <property type="project" value="InterPro"/>
</dbReference>
<dbReference type="InterPro" id="IPR011251">
    <property type="entry name" value="Luciferase-like_dom"/>
</dbReference>
<evidence type="ECO:0000259" key="5">
    <source>
        <dbReference type="Pfam" id="PF00296"/>
    </source>
</evidence>
<name>A0A437MLV8_9PROT</name>
<reference evidence="6 7" key="1">
    <citation type="submission" date="2019-01" db="EMBL/GenBank/DDBJ databases">
        <authorList>
            <person name="Chen W.-M."/>
        </authorList>
    </citation>
    <scope>NUCLEOTIDE SEQUENCE [LARGE SCALE GENOMIC DNA]</scope>
    <source>
        <strain evidence="6 7">CCP-6</strain>
    </source>
</reference>
<evidence type="ECO:0000256" key="4">
    <source>
        <dbReference type="ARBA" id="ARBA00023033"/>
    </source>
</evidence>
<dbReference type="AlphaFoldDB" id="A0A437MLV8"/>
<evidence type="ECO:0000313" key="6">
    <source>
        <dbReference type="EMBL" id="RVT98650.1"/>
    </source>
</evidence>
<dbReference type="InterPro" id="IPR050172">
    <property type="entry name" value="SsuD_RutA_monooxygenase"/>
</dbReference>
<dbReference type="Proteomes" id="UP000282957">
    <property type="component" value="Unassembled WGS sequence"/>
</dbReference>
<gene>
    <name evidence="6" type="ORF">EOD42_00605</name>
</gene>
<evidence type="ECO:0000256" key="2">
    <source>
        <dbReference type="ARBA" id="ARBA00022643"/>
    </source>
</evidence>
<keyword evidence="2" id="KW-0288">FMN</keyword>
<keyword evidence="3" id="KW-0560">Oxidoreductase</keyword>
<evidence type="ECO:0000313" key="7">
    <source>
        <dbReference type="Proteomes" id="UP000282957"/>
    </source>
</evidence>
<dbReference type="Gene3D" id="3.20.20.30">
    <property type="entry name" value="Luciferase-like domain"/>
    <property type="match status" value="1"/>
</dbReference>
<accession>A0A437MLV8</accession>
<protein>
    <submittedName>
        <fullName evidence="6">LLM class flavin-dependent oxidoreductase</fullName>
    </submittedName>
</protein>
<organism evidence="6 7">
    <name type="scientific">Rhodovarius crocodyli</name>
    <dbReference type="NCBI Taxonomy" id="1979269"/>
    <lineage>
        <taxon>Bacteria</taxon>
        <taxon>Pseudomonadati</taxon>
        <taxon>Pseudomonadota</taxon>
        <taxon>Alphaproteobacteria</taxon>
        <taxon>Acetobacterales</taxon>
        <taxon>Roseomonadaceae</taxon>
        <taxon>Rhodovarius</taxon>
    </lineage>
</organism>
<dbReference type="SUPFAM" id="SSF51679">
    <property type="entry name" value="Bacterial luciferase-like"/>
    <property type="match status" value="1"/>
</dbReference>
<keyword evidence="1" id="KW-0285">Flavoprotein</keyword>
<evidence type="ECO:0000256" key="1">
    <source>
        <dbReference type="ARBA" id="ARBA00022630"/>
    </source>
</evidence>
<evidence type="ECO:0000256" key="3">
    <source>
        <dbReference type="ARBA" id="ARBA00023002"/>
    </source>
</evidence>
<dbReference type="GO" id="GO:0004497">
    <property type="term" value="F:monooxygenase activity"/>
    <property type="evidence" value="ECO:0007669"/>
    <property type="project" value="UniProtKB-KW"/>
</dbReference>
<dbReference type="PANTHER" id="PTHR42847">
    <property type="entry name" value="ALKANESULFONATE MONOOXYGENASE"/>
    <property type="match status" value="1"/>
</dbReference>
<dbReference type="PANTHER" id="PTHR42847:SF4">
    <property type="entry name" value="ALKANESULFONATE MONOOXYGENASE-RELATED"/>
    <property type="match status" value="1"/>
</dbReference>
<dbReference type="EMBL" id="SACL01000001">
    <property type="protein sequence ID" value="RVT98650.1"/>
    <property type="molecule type" value="Genomic_DNA"/>
</dbReference>
<comment type="caution">
    <text evidence="6">The sequence shown here is derived from an EMBL/GenBank/DDBJ whole genome shotgun (WGS) entry which is preliminary data.</text>
</comment>
<proteinExistence type="predicted"/>
<keyword evidence="4" id="KW-0503">Monooxygenase</keyword>
<dbReference type="Pfam" id="PF00296">
    <property type="entry name" value="Bac_luciferase"/>
    <property type="match status" value="1"/>
</dbReference>
<dbReference type="InterPro" id="IPR036661">
    <property type="entry name" value="Luciferase-like_sf"/>
</dbReference>